<name>A0A1F6EGD6_9BACT</name>
<proteinExistence type="predicted"/>
<dbReference type="AlphaFoldDB" id="A0A1F6EGD6"/>
<accession>A0A1F6EGD6</accession>
<comment type="caution">
    <text evidence="1">The sequence shown here is derived from an EMBL/GenBank/DDBJ whole genome shotgun (WGS) entry which is preliminary data.</text>
</comment>
<gene>
    <name evidence="1" type="ORF">A3A38_00770</name>
</gene>
<reference evidence="1 2" key="1">
    <citation type="journal article" date="2016" name="Nat. Commun.">
        <title>Thousands of microbial genomes shed light on interconnected biogeochemical processes in an aquifer system.</title>
        <authorList>
            <person name="Anantharaman K."/>
            <person name="Brown C.T."/>
            <person name="Hug L.A."/>
            <person name="Sharon I."/>
            <person name="Castelle C.J."/>
            <person name="Probst A.J."/>
            <person name="Thomas B.C."/>
            <person name="Singh A."/>
            <person name="Wilkins M.J."/>
            <person name="Karaoz U."/>
            <person name="Brodie E.L."/>
            <person name="Williams K.H."/>
            <person name="Hubbard S.S."/>
            <person name="Banfield J.F."/>
        </authorList>
    </citation>
    <scope>NUCLEOTIDE SEQUENCE [LARGE SCALE GENOMIC DNA]</scope>
</reference>
<dbReference type="EMBL" id="MFLY01000035">
    <property type="protein sequence ID" value="OGG72704.1"/>
    <property type="molecule type" value="Genomic_DNA"/>
</dbReference>
<protein>
    <recommendedName>
        <fullName evidence="3">F-type ATPase subunit delta</fullName>
    </recommendedName>
</protein>
<evidence type="ECO:0000313" key="2">
    <source>
        <dbReference type="Proteomes" id="UP000177306"/>
    </source>
</evidence>
<organism evidence="1 2">
    <name type="scientific">Candidatus Kaiserbacteria bacterium RIFCSPLOWO2_01_FULL_53_17</name>
    <dbReference type="NCBI Taxonomy" id="1798511"/>
    <lineage>
        <taxon>Bacteria</taxon>
        <taxon>Candidatus Kaiseribacteriota</taxon>
    </lineage>
</organism>
<evidence type="ECO:0000313" key="1">
    <source>
        <dbReference type="EMBL" id="OGG72704.1"/>
    </source>
</evidence>
<dbReference type="Proteomes" id="UP000177306">
    <property type="component" value="Unassembled WGS sequence"/>
</dbReference>
<sequence>MPKPETYAHAILHMIQQGETPKEAVSRVHKALEAKGRVGLMLQVAHAFRRLAQKDADKNRSLLTVAREKDEHAARNAAGAKDADVILDPTLIGGWTLEDKGMRTDASWKRSLLSIYQAATRT</sequence>
<evidence type="ECO:0008006" key="3">
    <source>
        <dbReference type="Google" id="ProtNLM"/>
    </source>
</evidence>